<keyword evidence="2" id="KW-1185">Reference proteome</keyword>
<evidence type="ECO:0000313" key="2">
    <source>
        <dbReference type="Proteomes" id="UP000242188"/>
    </source>
</evidence>
<proteinExistence type="predicted"/>
<dbReference type="InterPro" id="IPR032675">
    <property type="entry name" value="LRR_dom_sf"/>
</dbReference>
<dbReference type="STRING" id="6573.A0A210QLD7"/>
<gene>
    <name evidence="1" type="ORF">KP79_PYT17481</name>
</gene>
<dbReference type="OrthoDB" id="16120at2759"/>
<reference evidence="1 2" key="1">
    <citation type="journal article" date="2017" name="Nat. Ecol. Evol.">
        <title>Scallop genome provides insights into evolution of bilaterian karyotype and development.</title>
        <authorList>
            <person name="Wang S."/>
            <person name="Zhang J."/>
            <person name="Jiao W."/>
            <person name="Li J."/>
            <person name="Xun X."/>
            <person name="Sun Y."/>
            <person name="Guo X."/>
            <person name="Huan P."/>
            <person name="Dong B."/>
            <person name="Zhang L."/>
            <person name="Hu X."/>
            <person name="Sun X."/>
            <person name="Wang J."/>
            <person name="Zhao C."/>
            <person name="Wang Y."/>
            <person name="Wang D."/>
            <person name="Huang X."/>
            <person name="Wang R."/>
            <person name="Lv J."/>
            <person name="Li Y."/>
            <person name="Zhang Z."/>
            <person name="Liu B."/>
            <person name="Lu W."/>
            <person name="Hui Y."/>
            <person name="Liang J."/>
            <person name="Zhou Z."/>
            <person name="Hou R."/>
            <person name="Li X."/>
            <person name="Liu Y."/>
            <person name="Li H."/>
            <person name="Ning X."/>
            <person name="Lin Y."/>
            <person name="Zhao L."/>
            <person name="Xing Q."/>
            <person name="Dou J."/>
            <person name="Li Y."/>
            <person name="Mao J."/>
            <person name="Guo H."/>
            <person name="Dou H."/>
            <person name="Li T."/>
            <person name="Mu C."/>
            <person name="Jiang W."/>
            <person name="Fu Q."/>
            <person name="Fu X."/>
            <person name="Miao Y."/>
            <person name="Liu J."/>
            <person name="Yu Q."/>
            <person name="Li R."/>
            <person name="Liao H."/>
            <person name="Li X."/>
            <person name="Kong Y."/>
            <person name="Jiang Z."/>
            <person name="Chourrout D."/>
            <person name="Li R."/>
            <person name="Bao Z."/>
        </authorList>
    </citation>
    <scope>NUCLEOTIDE SEQUENCE [LARGE SCALE GENOMIC DNA]</scope>
    <source>
        <strain evidence="1 2">PY_sf001</strain>
    </source>
</reference>
<evidence type="ECO:0000313" key="1">
    <source>
        <dbReference type="EMBL" id="OWF49535.1"/>
    </source>
</evidence>
<dbReference type="Proteomes" id="UP000242188">
    <property type="component" value="Unassembled WGS sequence"/>
</dbReference>
<dbReference type="SUPFAM" id="SSF52047">
    <property type="entry name" value="RNI-like"/>
    <property type="match status" value="1"/>
</dbReference>
<name>A0A210QLD7_MIZYE</name>
<accession>A0A210QLD7</accession>
<dbReference type="AlphaFoldDB" id="A0A210QLD7"/>
<organism evidence="1 2">
    <name type="scientific">Mizuhopecten yessoensis</name>
    <name type="common">Japanese scallop</name>
    <name type="synonym">Patinopecten yessoensis</name>
    <dbReference type="NCBI Taxonomy" id="6573"/>
    <lineage>
        <taxon>Eukaryota</taxon>
        <taxon>Metazoa</taxon>
        <taxon>Spiralia</taxon>
        <taxon>Lophotrochozoa</taxon>
        <taxon>Mollusca</taxon>
        <taxon>Bivalvia</taxon>
        <taxon>Autobranchia</taxon>
        <taxon>Pteriomorphia</taxon>
        <taxon>Pectinida</taxon>
        <taxon>Pectinoidea</taxon>
        <taxon>Pectinidae</taxon>
        <taxon>Mizuhopecten</taxon>
    </lineage>
</organism>
<comment type="caution">
    <text evidence="1">The sequence shown here is derived from an EMBL/GenBank/DDBJ whole genome shotgun (WGS) entry which is preliminary data.</text>
</comment>
<protein>
    <submittedName>
        <fullName evidence="1">Uncharacterized protein</fullName>
    </submittedName>
</protein>
<dbReference type="Gene3D" id="3.80.10.10">
    <property type="entry name" value="Ribonuclease Inhibitor"/>
    <property type="match status" value="1"/>
</dbReference>
<dbReference type="EMBL" id="NEDP02003088">
    <property type="protein sequence ID" value="OWF49535.1"/>
    <property type="molecule type" value="Genomic_DNA"/>
</dbReference>
<sequence>MLPQEHVADFLKERSHILTDFIFDHMTETIDNLTHSETACSFSDLALQNGSENDLQEKLDTSGELSVQSLKIRTLNCDLYHYSPENVQCLNATVLTCPDVTTVTLTNVSNGSHLLPLKNLANLSKLSINLCEDCRDDGLLHYDTGIKPVLEKQGNKIISLELHGFAVVDNRSVGVLCPNIKRIDLFQARLAPLDDSVSEDGQFFRKLEEFIYHLSEDEEVDPDEEASPLSFVLENASALRCLKLTKCAELNDSIISKAIEEHSFTNLEVLQLSECNCVTCEGIESLLFTDNGLKEMKLDNCWGIHNSDFQSCKSFVKKHNLDVNLVWV</sequence>